<dbReference type="InterPro" id="IPR000014">
    <property type="entry name" value="PAS"/>
</dbReference>
<dbReference type="Pfam" id="PF07536">
    <property type="entry name" value="HWE_HK"/>
    <property type="match status" value="1"/>
</dbReference>
<organism evidence="15 16">
    <name type="scientific">Methylobacterium symbioticum</name>
    <dbReference type="NCBI Taxonomy" id="2584084"/>
    <lineage>
        <taxon>Bacteria</taxon>
        <taxon>Pseudomonadati</taxon>
        <taxon>Pseudomonadota</taxon>
        <taxon>Alphaproteobacteria</taxon>
        <taxon>Hyphomicrobiales</taxon>
        <taxon>Methylobacteriaceae</taxon>
        <taxon>Methylobacterium</taxon>
    </lineage>
</organism>
<dbReference type="SUPFAM" id="SSF55785">
    <property type="entry name" value="PYP-like sensor domain (PAS domain)"/>
    <property type="match status" value="1"/>
</dbReference>
<dbReference type="Proteomes" id="UP000410984">
    <property type="component" value="Unassembled WGS sequence"/>
</dbReference>
<evidence type="ECO:0000256" key="12">
    <source>
        <dbReference type="ARBA" id="ARBA00023026"/>
    </source>
</evidence>
<dbReference type="InterPro" id="IPR036890">
    <property type="entry name" value="HATPase_C_sf"/>
</dbReference>
<evidence type="ECO:0000256" key="9">
    <source>
        <dbReference type="ARBA" id="ARBA00022741"/>
    </source>
</evidence>
<evidence type="ECO:0000256" key="8">
    <source>
        <dbReference type="ARBA" id="ARBA00022737"/>
    </source>
</evidence>
<dbReference type="RefSeq" id="WP_244612703.1">
    <property type="nucleotide sequence ID" value="NZ_CABFPH010000033.1"/>
</dbReference>
<dbReference type="PANTHER" id="PTHR41523">
    <property type="entry name" value="TWO-COMPONENT SYSTEM SENSOR PROTEIN"/>
    <property type="match status" value="1"/>
</dbReference>
<sequence>MSGAAGAAMDTITLEGGPPADESGAARRLASLETENRHLRALLIQAHRQADAELLRNARLGRIVASERDASRAETDRIRAESEALDAKRRSDLADRTARLADAEELNLQLRASEEFNRRILWTSIDCVKVLALDGRMIPVSANGPAMFGVANHAALIGQPWAGFWSVPESRAAVEAALDAARAGRPRRFQARLERGGAGTWWDIAVTPIDGADGRPERILAVSRDITELKQNEDRQTLLMQELAHRVKNTLAMVQAISAQTLRNADSLAAAGEALGARLFALARAHEVLLQGSWSSVALADLVGTAVALHGGGESGRFTVSGPDLTLAARPGLTLSLMLHELGTNAAKYGALSTPAGRVAIAWEVAGPEEARLFRFRWEESGGPPVSPPARSGFGSRLIQRSIAYGVGGSAHLAYPATGVLLTLEAPLAGLVAG</sequence>
<keyword evidence="6" id="KW-0288">FMN</keyword>
<dbReference type="SMART" id="SM00911">
    <property type="entry name" value="HWE_HK"/>
    <property type="match status" value="1"/>
</dbReference>
<keyword evidence="9" id="KW-0547">Nucleotide-binding</keyword>
<protein>
    <recommendedName>
        <fullName evidence="3">Blue-light-activated histidine kinase</fullName>
        <ecNumber evidence="2">2.7.13.3</ecNumber>
    </recommendedName>
</protein>
<evidence type="ECO:0000256" key="3">
    <source>
        <dbReference type="ARBA" id="ARBA00021740"/>
    </source>
</evidence>
<evidence type="ECO:0000313" key="16">
    <source>
        <dbReference type="Proteomes" id="UP000410984"/>
    </source>
</evidence>
<dbReference type="Gene3D" id="3.30.450.20">
    <property type="entry name" value="PAS domain"/>
    <property type="match status" value="1"/>
</dbReference>
<feature type="region of interest" description="Disordered" evidence="13">
    <location>
        <begin position="1"/>
        <end position="26"/>
    </location>
</feature>
<evidence type="ECO:0000256" key="13">
    <source>
        <dbReference type="SAM" id="MobiDB-lite"/>
    </source>
</evidence>
<evidence type="ECO:0000256" key="11">
    <source>
        <dbReference type="ARBA" id="ARBA00022840"/>
    </source>
</evidence>
<evidence type="ECO:0000313" key="15">
    <source>
        <dbReference type="EMBL" id="VUD72069.1"/>
    </source>
</evidence>
<keyword evidence="12" id="KW-0843">Virulence</keyword>
<evidence type="ECO:0000256" key="1">
    <source>
        <dbReference type="ARBA" id="ARBA00000085"/>
    </source>
</evidence>
<dbReference type="AlphaFoldDB" id="A0A509EF50"/>
<evidence type="ECO:0000256" key="6">
    <source>
        <dbReference type="ARBA" id="ARBA00022643"/>
    </source>
</evidence>
<evidence type="ECO:0000256" key="4">
    <source>
        <dbReference type="ARBA" id="ARBA00022553"/>
    </source>
</evidence>
<dbReference type="GO" id="GO:0005524">
    <property type="term" value="F:ATP binding"/>
    <property type="evidence" value="ECO:0007669"/>
    <property type="project" value="UniProtKB-KW"/>
</dbReference>
<evidence type="ECO:0000256" key="2">
    <source>
        <dbReference type="ARBA" id="ARBA00012438"/>
    </source>
</evidence>
<keyword evidence="7 15" id="KW-0808">Transferase</keyword>
<keyword evidence="5" id="KW-0285">Flavoprotein</keyword>
<dbReference type="PANTHER" id="PTHR41523:SF7">
    <property type="entry name" value="HISTIDINE KINASE"/>
    <property type="match status" value="1"/>
</dbReference>
<dbReference type="NCBIfam" id="TIGR00229">
    <property type="entry name" value="sensory_box"/>
    <property type="match status" value="1"/>
</dbReference>
<feature type="domain" description="PAC" evidence="14">
    <location>
        <begin position="185"/>
        <end position="238"/>
    </location>
</feature>
<dbReference type="PROSITE" id="PS50113">
    <property type="entry name" value="PAC"/>
    <property type="match status" value="1"/>
</dbReference>
<dbReference type="Pfam" id="PF08448">
    <property type="entry name" value="PAS_4"/>
    <property type="match status" value="1"/>
</dbReference>
<dbReference type="EMBL" id="CABFPH010000033">
    <property type="protein sequence ID" value="VUD72069.1"/>
    <property type="molecule type" value="Genomic_DNA"/>
</dbReference>
<keyword evidence="10 15" id="KW-0418">Kinase</keyword>
<comment type="catalytic activity">
    <reaction evidence="1">
        <text>ATP + protein L-histidine = ADP + protein N-phospho-L-histidine.</text>
        <dbReference type="EC" id="2.7.13.3"/>
    </reaction>
</comment>
<evidence type="ECO:0000259" key="14">
    <source>
        <dbReference type="PROSITE" id="PS50113"/>
    </source>
</evidence>
<reference evidence="15 16" key="1">
    <citation type="submission" date="2019-06" db="EMBL/GenBank/DDBJ databases">
        <authorList>
            <person name="Rodrigo-Torres L."/>
            <person name="Arahal R. D."/>
            <person name="Lucena T."/>
        </authorList>
    </citation>
    <scope>NUCLEOTIDE SEQUENCE [LARGE SCALE GENOMIC DNA]</scope>
    <source>
        <strain evidence="15 16">SB0023/3</strain>
    </source>
</reference>
<proteinExistence type="predicted"/>
<evidence type="ECO:0000256" key="7">
    <source>
        <dbReference type="ARBA" id="ARBA00022679"/>
    </source>
</evidence>
<dbReference type="InterPro" id="IPR013656">
    <property type="entry name" value="PAS_4"/>
</dbReference>
<dbReference type="Gene3D" id="3.30.565.10">
    <property type="entry name" value="Histidine kinase-like ATPase, C-terminal domain"/>
    <property type="match status" value="1"/>
</dbReference>
<evidence type="ECO:0000256" key="5">
    <source>
        <dbReference type="ARBA" id="ARBA00022630"/>
    </source>
</evidence>
<keyword evidence="16" id="KW-1185">Reference proteome</keyword>
<gene>
    <name evidence="15" type="ORF">MET9862_02663</name>
</gene>
<dbReference type="InterPro" id="IPR035965">
    <property type="entry name" value="PAS-like_dom_sf"/>
</dbReference>
<evidence type="ECO:0000256" key="10">
    <source>
        <dbReference type="ARBA" id="ARBA00022777"/>
    </source>
</evidence>
<keyword evidence="8" id="KW-0677">Repeat</keyword>
<dbReference type="EC" id="2.7.13.3" evidence="2"/>
<keyword evidence="11" id="KW-0067">ATP-binding</keyword>
<dbReference type="InterPro" id="IPR011102">
    <property type="entry name" value="Sig_transdc_His_kinase_HWE"/>
</dbReference>
<keyword evidence="4" id="KW-0597">Phosphoprotein</keyword>
<dbReference type="GO" id="GO:0004673">
    <property type="term" value="F:protein histidine kinase activity"/>
    <property type="evidence" value="ECO:0007669"/>
    <property type="project" value="UniProtKB-EC"/>
</dbReference>
<dbReference type="InterPro" id="IPR000700">
    <property type="entry name" value="PAS-assoc_C"/>
</dbReference>
<accession>A0A509EF50</accession>
<name>A0A509EF50_9HYPH</name>